<evidence type="ECO:0000256" key="6">
    <source>
        <dbReference type="PROSITE-ProRule" id="PRU00221"/>
    </source>
</evidence>
<dbReference type="SUPFAM" id="SSF144232">
    <property type="entry name" value="HIT/MYND zinc finger-like"/>
    <property type="match status" value="1"/>
</dbReference>
<accession>A0A9W6A645</accession>
<keyword evidence="1 6" id="KW-0853">WD repeat</keyword>
<sequence>MKESLYDRIWRRELGEDSRFASIHGIYGSKDWVENLDIVNELGGHSGCVNALSWSRSGQLLASGSDDQHLNIYSYQPESSTAPFSLNTTVATGHSANIFSVKFMPHSNDRTLVTCAGDSQVRIFDIEYSSNGSNSVDATSAFSASARSRRFNNFFNNARYLNAGNTNVRVYRSHADRVKRIVTESSPYLFLTCSEDGEVRQWDLRQPSSAYPKPRGGQGYMAFRPGQDHDDSNVPPPLISYKKHRLDLNTISCSPSQPHYIALGGAHLHCFLHDRRMLGRDLMAERGDPGASPGSSSHGEQLMDQATRCVRRFAPNGQQRMKTRDDGHITACKISDANPNEMVVSWSGDHIYSFDLIRSPDAREDASKRQTSARTTPVPRRRRGSKTRKRKRQNGTSMSSQSSSNQTRPRRRPRERPDEGELAFRVRYGNGELEDIPLPSLTEHHAEVPQRLLEQSRLSVLNDAQRLSMHIAKDMVKLRKAMFSLETSLREEYETSNQADLTPFTESFSTALTLASICLPQMDEIMRTWRYPVNPTPDIVRFQQTLRRNRQTSWRFIQAAGTLARVLGGEIQNTPGDVDRDMEPFQQIHPASLERSVDHKEQFGYDFIKAILLFVEGGRQALLAGFKKDAASRGNLSRFPVAENADEDAIETVLIPYLQRLAGDVPVVNVDASRFEHDDARILFPTQRHAVAAFANVVKYPVENLVDTDPNMRNGTSTEPPSRTHDLFQLTQYWVFKVARGVLLETGTGVNYAFFSRAFGGLRTRVESDSESEVEPERSQNDLEANVEEEPIRDVNLKILRRSHLATRESSEVETGESSGVQTPLSDDDDEEEIALALPDIIDDDSENEVGLPIAEEEEQDEEEDEDEDEEDDDDEELDLDLSSSADDSDDSEAADHIFREYGLQPREREYVDVDVPCSSHTRVYMGHCNIKTVKDVNYFGLDDEYVVSGSDSGHIFIWDRKTCKLVNILEGDSEVVNVVQGENIPNRGHFIWIFEGHLSQRSFAGHPYEPTIAASGIDNTIKVFSSDRRAQEDARRGINILDPDNPANTLGLGPNVSTIGGLGSRKRLHDSYRIMSQNDVDRQGGMSEAYITRHMLARLAATLRDQRHGVTVGEGGEHATLVLDDNSCNHPRHHSLFYHHVTLIDSPAFVPPIFGFFSLCLPSSHLAPRILSLHLDCCSQLKMQTLQDRADITARLYADPHNPHLYYKRGLVHQTLGFPDLASADAYRALSLLDSVVDPDGCEFHATRRIQDAPDTPATTEEEGDDDEDDNFTPITQDEYDSIIGDVYALLVRNLVDCGCFRDAFEFCVRGQGLLEDMSQKERNTSAQAVLKDQLAIIRKNYEARQGTTTGDANINPSALNAQGFARRVLYPWNEHEPDRKSPETLQLLNERLKDVAPKCEVRAVALPALHGTTTTEDEVSVQLGLFAKEDIAPNEIILRESSLLTATNRLHDDLCDACNAPLPDLSSPNPPVACDGCADTIFCSQACHDDAQRIYHGAVCGLMENLESIGKDIPDPKDKADYLYLLLLGRTLAMAATQELHPLDLPEVKYIWGDFHDLDLNTNESSNDNEDPTATLPFSFQLNILQPMRFLEEMEIDPYVALPRFDTWVLNTLYAKFRGTASGRLSTWDGGPELCAVHPLWCLANHSCDPNVRWEWGGEITFRAREESERAVWKRVKGAGGGGDEVPGGRRRQEAGIKKDEEILNHYCDIGLDVKERREWARGALGGWCLCE</sequence>
<feature type="compositionally biased region" description="Basic residues" evidence="7">
    <location>
        <begin position="379"/>
        <end position="393"/>
    </location>
</feature>
<dbReference type="InterPro" id="IPR046341">
    <property type="entry name" value="SET_dom_sf"/>
</dbReference>
<dbReference type="PROSITE" id="PS01360">
    <property type="entry name" value="ZF_MYND_1"/>
    <property type="match status" value="1"/>
</dbReference>
<dbReference type="PANTHER" id="PTHR15574:SF40">
    <property type="entry name" value="WD AND TETRATRICOPEPTIDE REPEATS PROTEIN 1"/>
    <property type="match status" value="1"/>
</dbReference>
<dbReference type="SUPFAM" id="SSF50978">
    <property type="entry name" value="WD40 repeat-like"/>
    <property type="match status" value="1"/>
</dbReference>
<feature type="compositionally biased region" description="Acidic residues" evidence="7">
    <location>
        <begin position="855"/>
        <end position="880"/>
    </location>
</feature>
<dbReference type="PROSITE" id="PS50280">
    <property type="entry name" value="SET"/>
    <property type="match status" value="1"/>
</dbReference>
<feature type="region of interest" description="Disordered" evidence="7">
    <location>
        <begin position="284"/>
        <end position="303"/>
    </location>
</feature>
<dbReference type="Pfam" id="PF00400">
    <property type="entry name" value="WD40"/>
    <property type="match status" value="5"/>
</dbReference>
<evidence type="ECO:0000259" key="8">
    <source>
        <dbReference type="PROSITE" id="PS50280"/>
    </source>
</evidence>
<dbReference type="EMBL" id="BRPB01000075">
    <property type="protein sequence ID" value="GLA53190.1"/>
    <property type="molecule type" value="Genomic_DNA"/>
</dbReference>
<dbReference type="InterPro" id="IPR045151">
    <property type="entry name" value="DCAF8"/>
</dbReference>
<dbReference type="PANTHER" id="PTHR15574">
    <property type="entry name" value="WD REPEAT DOMAIN-CONTAINING FAMILY"/>
    <property type="match status" value="1"/>
</dbReference>
<feature type="region of interest" description="Disordered" evidence="7">
    <location>
        <begin position="806"/>
        <end position="829"/>
    </location>
</feature>
<feature type="domain" description="SET" evidence="8">
    <location>
        <begin position="1399"/>
        <end position="1710"/>
    </location>
</feature>
<dbReference type="GO" id="GO:0080008">
    <property type="term" value="C:Cul4-RING E3 ubiquitin ligase complex"/>
    <property type="evidence" value="ECO:0007669"/>
    <property type="project" value="TreeGrafter"/>
</dbReference>
<dbReference type="Gene3D" id="2.170.270.10">
    <property type="entry name" value="SET domain"/>
    <property type="match status" value="1"/>
</dbReference>
<feature type="repeat" description="WD" evidence="6">
    <location>
        <begin position="171"/>
        <end position="212"/>
    </location>
</feature>
<dbReference type="InterPro" id="IPR036322">
    <property type="entry name" value="WD40_repeat_dom_sf"/>
</dbReference>
<dbReference type="Proteomes" id="UP001144191">
    <property type="component" value="Unassembled WGS sequence"/>
</dbReference>
<evidence type="ECO:0000256" key="7">
    <source>
        <dbReference type="SAM" id="MobiDB-lite"/>
    </source>
</evidence>
<feature type="repeat" description="WD" evidence="6">
    <location>
        <begin position="91"/>
        <end position="127"/>
    </location>
</feature>
<evidence type="ECO:0000256" key="4">
    <source>
        <dbReference type="ARBA" id="ARBA00022771"/>
    </source>
</evidence>
<evidence type="ECO:0000313" key="9">
    <source>
        <dbReference type="EMBL" id="GLA53190.1"/>
    </source>
</evidence>
<evidence type="ECO:0000256" key="5">
    <source>
        <dbReference type="ARBA" id="ARBA00022833"/>
    </source>
</evidence>
<dbReference type="GO" id="GO:0005737">
    <property type="term" value="C:cytoplasm"/>
    <property type="evidence" value="ECO:0007669"/>
    <property type="project" value="TreeGrafter"/>
</dbReference>
<dbReference type="InterPro" id="IPR015943">
    <property type="entry name" value="WD40/YVTN_repeat-like_dom_sf"/>
</dbReference>
<keyword evidence="2" id="KW-0479">Metal-binding</keyword>
<dbReference type="PROSITE" id="PS50294">
    <property type="entry name" value="WD_REPEATS_REGION"/>
    <property type="match status" value="2"/>
</dbReference>
<feature type="compositionally biased region" description="Low complexity" evidence="7">
    <location>
        <begin position="394"/>
        <end position="407"/>
    </location>
</feature>
<evidence type="ECO:0000256" key="3">
    <source>
        <dbReference type="ARBA" id="ARBA00022737"/>
    </source>
</evidence>
<feature type="repeat" description="WD" evidence="6">
    <location>
        <begin position="42"/>
        <end position="83"/>
    </location>
</feature>
<feature type="non-terminal residue" evidence="9">
    <location>
        <position position="1"/>
    </location>
</feature>
<dbReference type="GO" id="GO:0008270">
    <property type="term" value="F:zinc ion binding"/>
    <property type="evidence" value="ECO:0007669"/>
    <property type="project" value="UniProtKB-KW"/>
</dbReference>
<evidence type="ECO:0000256" key="2">
    <source>
        <dbReference type="ARBA" id="ARBA00022723"/>
    </source>
</evidence>
<dbReference type="PROSITE" id="PS50082">
    <property type="entry name" value="WD_REPEATS_2"/>
    <property type="match status" value="3"/>
</dbReference>
<keyword evidence="3" id="KW-0677">Repeat</keyword>
<feature type="region of interest" description="Disordered" evidence="7">
    <location>
        <begin position="765"/>
        <end position="789"/>
    </location>
</feature>
<dbReference type="InterPro" id="IPR001214">
    <property type="entry name" value="SET_dom"/>
</dbReference>
<name>A0A9W6A645_ASPNG</name>
<organism evidence="9 10">
    <name type="scientific">Aspergillus niger</name>
    <dbReference type="NCBI Taxonomy" id="5061"/>
    <lineage>
        <taxon>Eukaryota</taxon>
        <taxon>Fungi</taxon>
        <taxon>Dikarya</taxon>
        <taxon>Ascomycota</taxon>
        <taxon>Pezizomycotina</taxon>
        <taxon>Eurotiomycetes</taxon>
        <taxon>Eurotiomycetidae</taxon>
        <taxon>Eurotiales</taxon>
        <taxon>Aspergillaceae</taxon>
        <taxon>Aspergillus</taxon>
        <taxon>Aspergillus subgen. Circumdati</taxon>
    </lineage>
</organism>
<dbReference type="Gene3D" id="2.130.10.10">
    <property type="entry name" value="YVTN repeat-like/Quinoprotein amine dehydrogenase"/>
    <property type="match status" value="3"/>
</dbReference>
<reference evidence="9" key="1">
    <citation type="submission" date="2022-07" db="EMBL/GenBank/DDBJ databases">
        <title>Taxonomy of Aspergillus series Nigri: significant species reduction supported by multi-species coalescent approaches.</title>
        <authorList>
            <person name="Bian C."/>
            <person name="Kusuya Y."/>
            <person name="Sklenar F."/>
            <person name="D'hooge E."/>
            <person name="Yaguchi T."/>
            <person name="Takahashi H."/>
            <person name="Hubka V."/>
        </authorList>
    </citation>
    <scope>NUCLEOTIDE SEQUENCE</scope>
    <source>
        <strain evidence="9">IFM 63604</strain>
    </source>
</reference>
<feature type="region of interest" description="Disordered" evidence="7">
    <location>
        <begin position="362"/>
        <end position="424"/>
    </location>
</feature>
<dbReference type="SMART" id="SM00320">
    <property type="entry name" value="WD40"/>
    <property type="match status" value="7"/>
</dbReference>
<dbReference type="InterPro" id="IPR001680">
    <property type="entry name" value="WD40_rpt"/>
</dbReference>
<evidence type="ECO:0000313" key="10">
    <source>
        <dbReference type="Proteomes" id="UP001144191"/>
    </source>
</evidence>
<evidence type="ECO:0000256" key="1">
    <source>
        <dbReference type="ARBA" id="ARBA00022574"/>
    </source>
</evidence>
<protein>
    <recommendedName>
        <fullName evidence="8">SET domain-containing protein</fullName>
    </recommendedName>
</protein>
<feature type="compositionally biased region" description="Basic and acidic residues" evidence="7">
    <location>
        <begin position="415"/>
        <end position="424"/>
    </location>
</feature>
<dbReference type="InterPro" id="IPR011044">
    <property type="entry name" value="Quino_amine_DH_bsu"/>
</dbReference>
<comment type="caution">
    <text evidence="9">The sequence shown here is derived from an EMBL/GenBank/DDBJ whole genome shotgun (WGS) entry which is preliminary data.</text>
</comment>
<proteinExistence type="predicted"/>
<dbReference type="GO" id="GO:0045717">
    <property type="term" value="P:negative regulation of fatty acid biosynthetic process"/>
    <property type="evidence" value="ECO:0007669"/>
    <property type="project" value="TreeGrafter"/>
</dbReference>
<feature type="region of interest" description="Disordered" evidence="7">
    <location>
        <begin position="853"/>
        <end position="894"/>
    </location>
</feature>
<gene>
    <name evidence="9" type="ORF">AnigIFM63604_010280</name>
</gene>
<dbReference type="InterPro" id="IPR002893">
    <property type="entry name" value="Znf_MYND"/>
</dbReference>
<feature type="compositionally biased region" description="Acidic residues" evidence="7">
    <location>
        <begin position="1261"/>
        <end position="1272"/>
    </location>
</feature>
<keyword evidence="4" id="KW-0863">Zinc-finger</keyword>
<dbReference type="SUPFAM" id="SSF82199">
    <property type="entry name" value="SET domain"/>
    <property type="match status" value="1"/>
</dbReference>
<keyword evidence="5" id="KW-0862">Zinc</keyword>
<dbReference type="SUPFAM" id="SSF50969">
    <property type="entry name" value="YVTN repeat-like/Quinoprotein amine dehydrogenase"/>
    <property type="match status" value="1"/>
</dbReference>
<feature type="region of interest" description="Disordered" evidence="7">
    <location>
        <begin position="1248"/>
        <end position="1277"/>
    </location>
</feature>